<dbReference type="InterPro" id="IPR044506">
    <property type="entry name" value="CDC14_C"/>
</dbReference>
<evidence type="ECO:0000256" key="4">
    <source>
        <dbReference type="ARBA" id="ARBA00022801"/>
    </source>
</evidence>
<name>A0A1R2B748_9CILI</name>
<comment type="caution">
    <text evidence="9">The sequence shown here is derived from an EMBL/GenBank/DDBJ whole genome shotgun (WGS) entry which is preliminary data.</text>
</comment>
<dbReference type="SUPFAM" id="SSF52799">
    <property type="entry name" value="(Phosphotyrosine protein) phosphatases II"/>
    <property type="match status" value="2"/>
</dbReference>
<comment type="similarity">
    <text evidence="1">Belongs to the protein-tyrosine phosphatase family. Non-receptor class CDC14 subfamily.</text>
</comment>
<evidence type="ECO:0000259" key="8">
    <source>
        <dbReference type="PROSITE" id="PS50056"/>
    </source>
</evidence>
<reference evidence="9 10" key="1">
    <citation type="submission" date="2016-11" db="EMBL/GenBank/DDBJ databases">
        <title>The macronuclear genome of Stentor coeruleus: a giant cell with tiny introns.</title>
        <authorList>
            <person name="Slabodnick M."/>
            <person name="Ruby J.G."/>
            <person name="Reiff S.B."/>
            <person name="Swart E.C."/>
            <person name="Gosai S."/>
            <person name="Prabakaran S."/>
            <person name="Witkowska E."/>
            <person name="Larue G.E."/>
            <person name="Fisher S."/>
            <person name="Freeman R.M."/>
            <person name="Gunawardena J."/>
            <person name="Chu W."/>
            <person name="Stover N.A."/>
            <person name="Gregory B.D."/>
            <person name="Nowacki M."/>
            <person name="Derisi J."/>
            <person name="Roy S.W."/>
            <person name="Marshall W.F."/>
            <person name="Sood P."/>
        </authorList>
    </citation>
    <scope>NUCLEOTIDE SEQUENCE [LARGE SCALE GENOMIC DNA]</scope>
    <source>
        <strain evidence="9">WM001</strain>
    </source>
</reference>
<dbReference type="AlphaFoldDB" id="A0A1R2B748"/>
<dbReference type="InterPro" id="IPR050561">
    <property type="entry name" value="PTP"/>
</dbReference>
<evidence type="ECO:0000256" key="1">
    <source>
        <dbReference type="ARBA" id="ARBA00007315"/>
    </source>
</evidence>
<keyword evidence="10" id="KW-1185">Reference proteome</keyword>
<dbReference type="Pfam" id="PF14671">
    <property type="entry name" value="DSPn"/>
    <property type="match status" value="1"/>
</dbReference>
<protein>
    <recommendedName>
        <fullName evidence="2">protein-tyrosine-phosphatase</fullName>
        <ecNumber evidence="2">3.1.3.48</ecNumber>
    </recommendedName>
</protein>
<dbReference type="CDD" id="cd17657">
    <property type="entry name" value="CDC14_N"/>
    <property type="match status" value="1"/>
</dbReference>
<dbReference type="GO" id="GO:0004725">
    <property type="term" value="F:protein tyrosine phosphatase activity"/>
    <property type="evidence" value="ECO:0007669"/>
    <property type="project" value="UniProtKB-EC"/>
</dbReference>
<evidence type="ECO:0000313" key="9">
    <source>
        <dbReference type="EMBL" id="OMJ72566.1"/>
    </source>
</evidence>
<dbReference type="EC" id="3.1.3.48" evidence="2"/>
<dbReference type="CDD" id="cd14499">
    <property type="entry name" value="CDC14_C"/>
    <property type="match status" value="1"/>
</dbReference>
<evidence type="ECO:0000256" key="5">
    <source>
        <dbReference type="ARBA" id="ARBA00022912"/>
    </source>
</evidence>
<dbReference type="Gene3D" id="3.90.190.10">
    <property type="entry name" value="Protein tyrosine phosphatase superfamily"/>
    <property type="match status" value="2"/>
</dbReference>
<feature type="domain" description="Tyrosine-protein phosphatase" evidence="7">
    <location>
        <begin position="172"/>
        <end position="324"/>
    </location>
</feature>
<dbReference type="PROSITE" id="PS50056">
    <property type="entry name" value="TYR_PHOSPHATASE_2"/>
    <property type="match status" value="1"/>
</dbReference>
<dbReference type="Proteomes" id="UP000187209">
    <property type="component" value="Unassembled WGS sequence"/>
</dbReference>
<proteinExistence type="inferred from homology"/>
<evidence type="ECO:0000313" key="10">
    <source>
        <dbReference type="Proteomes" id="UP000187209"/>
    </source>
</evidence>
<dbReference type="InterPro" id="IPR020422">
    <property type="entry name" value="TYR_PHOSPHATASE_DUAL_dom"/>
</dbReference>
<gene>
    <name evidence="9" type="ORF">SteCoe_28952</name>
</gene>
<evidence type="ECO:0000256" key="2">
    <source>
        <dbReference type="ARBA" id="ARBA00013064"/>
    </source>
</evidence>
<dbReference type="InterPro" id="IPR029021">
    <property type="entry name" value="Prot-tyrosine_phosphatase-like"/>
</dbReference>
<feature type="domain" description="Tyrosine specific protein phosphatases" evidence="8">
    <location>
        <begin position="246"/>
        <end position="311"/>
    </location>
</feature>
<dbReference type="OrthoDB" id="442453at2759"/>
<keyword evidence="6" id="KW-0131">Cell cycle</keyword>
<keyword evidence="3" id="KW-0132">Cell division</keyword>
<dbReference type="InterPro" id="IPR000340">
    <property type="entry name" value="Dual-sp_phosphatase_cat-dom"/>
</dbReference>
<dbReference type="InterPro" id="IPR000387">
    <property type="entry name" value="Tyr_Pase_dom"/>
</dbReference>
<evidence type="ECO:0000259" key="7">
    <source>
        <dbReference type="PROSITE" id="PS50054"/>
    </source>
</evidence>
<dbReference type="InterPro" id="IPR029260">
    <property type="entry name" value="DSPn"/>
</dbReference>
<dbReference type="FunFam" id="3.90.190.10:FF:000006">
    <property type="entry name" value="Dual specificity protein phosphatase CDC14B"/>
    <property type="match status" value="1"/>
</dbReference>
<dbReference type="PROSITE" id="PS00383">
    <property type="entry name" value="TYR_PHOSPHATASE_1"/>
    <property type="match status" value="1"/>
</dbReference>
<dbReference type="GO" id="GO:0051301">
    <property type="term" value="P:cell division"/>
    <property type="evidence" value="ECO:0007669"/>
    <property type="project" value="UniProtKB-KW"/>
</dbReference>
<keyword evidence="4" id="KW-0378">Hydrolase</keyword>
<dbReference type="Pfam" id="PF00782">
    <property type="entry name" value="DSPc"/>
    <property type="match status" value="1"/>
</dbReference>
<organism evidence="9 10">
    <name type="scientific">Stentor coeruleus</name>
    <dbReference type="NCBI Taxonomy" id="5963"/>
    <lineage>
        <taxon>Eukaryota</taxon>
        <taxon>Sar</taxon>
        <taxon>Alveolata</taxon>
        <taxon>Ciliophora</taxon>
        <taxon>Postciliodesmatophora</taxon>
        <taxon>Heterotrichea</taxon>
        <taxon>Heterotrichida</taxon>
        <taxon>Stentoridae</taxon>
        <taxon>Stentor</taxon>
    </lineage>
</organism>
<sequence>MFQVNQTIEIIPRRLYWYCDKQPPNKPKTYSFTIDETLVYLPYNTDFGPLDLSMICKYCRTINNLLSSEDHSKMPIYHYTSMAPAKRANAALLICAYQVLVLNCTPSEAWAPFSSLPRFLFFRDASPEGSSFELCIIDCLQALAKAKTLNWINIQTFDCEIYDHYNQAANGNFNWIVPDKFIAFGNPSTKIGQPGLTPEQYVDIFVSMKVTAVVRLNNVTYDSTKFKKKGINHYELFFDDGSVPDDEIVQRFFDICEKEQAIAVHCQAGLGRTATIIGCFVIKNYDFTGHEFIAWARMCRSGSVLGPQQHFLCEYYQCLNGIFEARTPTMTPYEHYKAEFGDLGQAARLSSHSMREYASNNEERSESPVKYKTKYNQLVKIDPVLLKLYGKKK</sequence>
<accession>A0A1R2B748</accession>
<dbReference type="InterPro" id="IPR016130">
    <property type="entry name" value="Tyr_Pase_AS"/>
</dbReference>
<dbReference type="EMBL" id="MPUH01000890">
    <property type="protein sequence ID" value="OMJ72566.1"/>
    <property type="molecule type" value="Genomic_DNA"/>
</dbReference>
<evidence type="ECO:0000256" key="3">
    <source>
        <dbReference type="ARBA" id="ARBA00022618"/>
    </source>
</evidence>
<dbReference type="SMART" id="SM00195">
    <property type="entry name" value="DSPc"/>
    <property type="match status" value="1"/>
</dbReference>
<evidence type="ECO:0000256" key="6">
    <source>
        <dbReference type="ARBA" id="ARBA00023306"/>
    </source>
</evidence>
<dbReference type="PROSITE" id="PS50054">
    <property type="entry name" value="TYR_PHOSPHATASE_DUAL"/>
    <property type="match status" value="1"/>
</dbReference>
<keyword evidence="5" id="KW-0904">Protein phosphatase</keyword>
<dbReference type="PANTHER" id="PTHR23339">
    <property type="entry name" value="TYROSINE SPECIFIC PROTEIN PHOSPHATASE AND DUAL SPECIFICITY PROTEIN PHOSPHATASE"/>
    <property type="match status" value="1"/>
</dbReference>